<evidence type="ECO:0000313" key="1">
    <source>
        <dbReference type="EMBL" id="ACU63455.1"/>
    </source>
</evidence>
<dbReference type="AlphaFoldDB" id="A0A979H0H7"/>
<evidence type="ECO:0000313" key="2">
    <source>
        <dbReference type="Proteomes" id="UP000002215"/>
    </source>
</evidence>
<evidence type="ECO:0008006" key="3">
    <source>
        <dbReference type="Google" id="ProtNLM"/>
    </source>
</evidence>
<proteinExistence type="predicted"/>
<dbReference type="Proteomes" id="UP000002215">
    <property type="component" value="Chromosome"/>
</dbReference>
<protein>
    <recommendedName>
        <fullName evidence="3">Lipocalin-like domain-containing protein</fullName>
    </recommendedName>
</protein>
<name>A0A979H0H7_CHIPD</name>
<reference evidence="1 2" key="2">
    <citation type="journal article" date="2010" name="Stand. Genomic Sci.">
        <title>Complete genome sequence of Chitinophaga pinensis type strain (UQM 2034).</title>
        <authorList>
            <person name="Glavina Del Rio T."/>
            <person name="Abt B."/>
            <person name="Spring S."/>
            <person name="Lapidus A."/>
            <person name="Nolan M."/>
            <person name="Tice H."/>
            <person name="Copeland A."/>
            <person name="Cheng J.F."/>
            <person name="Chen F."/>
            <person name="Bruce D."/>
            <person name="Goodwin L."/>
            <person name="Pitluck S."/>
            <person name="Ivanova N."/>
            <person name="Mavromatis K."/>
            <person name="Mikhailova N."/>
            <person name="Pati A."/>
            <person name="Chen A."/>
            <person name="Palaniappan K."/>
            <person name="Land M."/>
            <person name="Hauser L."/>
            <person name="Chang Y.J."/>
            <person name="Jeffries C.D."/>
            <person name="Chain P."/>
            <person name="Saunders E."/>
            <person name="Detter J.C."/>
            <person name="Brettin T."/>
            <person name="Rohde M."/>
            <person name="Goker M."/>
            <person name="Bristow J."/>
            <person name="Eisen J.A."/>
            <person name="Markowitz V."/>
            <person name="Hugenholtz P."/>
            <person name="Kyrpides N.C."/>
            <person name="Klenk H.P."/>
            <person name="Lucas S."/>
        </authorList>
    </citation>
    <scope>NUCLEOTIDE SEQUENCE [LARGE SCALE GENOMIC DNA]</scope>
    <source>
        <strain evidence="2">ATCC 43595 / DSM 2588 / LMG 13176 / NBRC 15968 / NCIMB 11800 / UQM 2034</strain>
    </source>
</reference>
<organism evidence="1 2">
    <name type="scientific">Chitinophaga pinensis (strain ATCC 43595 / DSM 2588 / LMG 13176 / NBRC 15968 / NCIMB 11800 / UQM 2034)</name>
    <dbReference type="NCBI Taxonomy" id="485918"/>
    <lineage>
        <taxon>Bacteria</taxon>
        <taxon>Pseudomonadati</taxon>
        <taxon>Bacteroidota</taxon>
        <taxon>Chitinophagia</taxon>
        <taxon>Chitinophagales</taxon>
        <taxon>Chitinophagaceae</taxon>
        <taxon>Chitinophaga</taxon>
    </lineage>
</organism>
<reference evidence="2" key="1">
    <citation type="submission" date="2009-08" db="EMBL/GenBank/DDBJ databases">
        <title>The complete genome of Chitinophaga pinensis DSM 2588.</title>
        <authorList>
            <consortium name="US DOE Joint Genome Institute (JGI-PGF)"/>
            <person name="Lucas S."/>
            <person name="Copeland A."/>
            <person name="Lapidus A."/>
            <person name="Glavina del Rio T."/>
            <person name="Dalin E."/>
            <person name="Tice H."/>
            <person name="Bruce D."/>
            <person name="Goodwin L."/>
            <person name="Pitluck S."/>
            <person name="Kyrpides N."/>
            <person name="Mavromatis K."/>
            <person name="Ivanova N."/>
            <person name="Mikhailova N."/>
            <person name="Sims D."/>
            <person name="Meinche L."/>
            <person name="Brettin T."/>
            <person name="Detter J.C."/>
            <person name="Han C."/>
            <person name="Larimer F."/>
            <person name="Land M."/>
            <person name="Hauser L."/>
            <person name="Markowitz V."/>
            <person name="Cheng J.-F."/>
            <person name="Hugenholtz P."/>
            <person name="Woyke T."/>
            <person name="Wu D."/>
            <person name="Spring S."/>
            <person name="Klenk H.-P."/>
            <person name="Eisen J.A."/>
        </authorList>
    </citation>
    <scope>NUCLEOTIDE SEQUENCE [LARGE SCALE GENOMIC DNA]</scope>
    <source>
        <strain evidence="2">ATCC 43595 / DSM 2588 / LMG 13176 / NBRC 15968 / NCIMB 11800 / UQM 2034</strain>
    </source>
</reference>
<dbReference type="EMBL" id="CP001699">
    <property type="protein sequence ID" value="ACU63455.1"/>
    <property type="molecule type" value="Genomic_DNA"/>
</dbReference>
<dbReference type="KEGG" id="cpi:Cpin_6043"/>
<accession>A0A979H0H7</accession>
<dbReference type="RefSeq" id="WP_012793620.1">
    <property type="nucleotide sequence ID" value="NC_013132.1"/>
</dbReference>
<sequence>MKRISLLTCAIALLFVTCKKDDHLSPVPDEFKALVGRWKLVATYDYINDDQPILWTPTTGEKEMTLNANGSMTGDYYRHDYNAFKVGTNYNYVRPFDSVIFVYQHNGTPKDTMRYIIRKLDADTLTLNGFCIELCGQKYARIKQ</sequence>
<gene>
    <name evidence="1" type="ordered locus">Cpin_6043</name>
</gene>
<dbReference type="OrthoDB" id="955522at2"/>